<keyword evidence="5" id="KW-1185">Reference proteome</keyword>
<dbReference type="GO" id="GO:0003676">
    <property type="term" value="F:nucleic acid binding"/>
    <property type="evidence" value="ECO:0007669"/>
    <property type="project" value="UniProtKB-UniRule"/>
</dbReference>
<dbReference type="GO" id="GO:0005737">
    <property type="term" value="C:cytoplasm"/>
    <property type="evidence" value="ECO:0007669"/>
    <property type="project" value="TreeGrafter"/>
</dbReference>
<dbReference type="STRING" id="329046.A0A1Y2CPU3"/>
<dbReference type="PROSITE" id="PS51613">
    <property type="entry name" value="SAM_MT_RRMJ"/>
    <property type="match status" value="1"/>
</dbReference>
<evidence type="ECO:0000313" key="4">
    <source>
        <dbReference type="EMBL" id="ORY49060.1"/>
    </source>
</evidence>
<reference evidence="4 5" key="1">
    <citation type="submission" date="2016-07" db="EMBL/GenBank/DDBJ databases">
        <title>Pervasive Adenine N6-methylation of Active Genes in Fungi.</title>
        <authorList>
            <consortium name="DOE Joint Genome Institute"/>
            <person name="Mondo S.J."/>
            <person name="Dannebaum R.O."/>
            <person name="Kuo R.C."/>
            <person name="Labutti K."/>
            <person name="Haridas S."/>
            <person name="Kuo A."/>
            <person name="Salamov A."/>
            <person name="Ahrendt S.R."/>
            <person name="Lipzen A."/>
            <person name="Sullivan W."/>
            <person name="Andreopoulos W.B."/>
            <person name="Clum A."/>
            <person name="Lindquist E."/>
            <person name="Daum C."/>
            <person name="Ramamoorthy G.K."/>
            <person name="Gryganskyi A."/>
            <person name="Culley D."/>
            <person name="Magnuson J.K."/>
            <person name="James T.Y."/>
            <person name="O'Malley M.A."/>
            <person name="Stajich J.E."/>
            <person name="Spatafora J.W."/>
            <person name="Visel A."/>
            <person name="Grigoriev I.V."/>
        </authorList>
    </citation>
    <scope>NUCLEOTIDE SEQUENCE [LARGE SCALE GENOMIC DNA]</scope>
    <source>
        <strain evidence="4 5">JEL800</strain>
    </source>
</reference>
<dbReference type="AlphaFoldDB" id="A0A1Y2CPU3"/>
<keyword evidence="1" id="KW-0808">Transferase</keyword>
<proteinExistence type="predicted"/>
<protein>
    <recommendedName>
        <fullName evidence="1">Cap-specific mRNA (nucleoside-2'-O-)-methyltransferase 1</fullName>
        <ecNumber evidence="1">2.1.1.57</ecNumber>
    </recommendedName>
    <alternativeName>
        <fullName evidence="1">Cap1 2'O-ribose methyltransferase 1</fullName>
    </alternativeName>
</protein>
<evidence type="ECO:0000313" key="5">
    <source>
        <dbReference type="Proteomes" id="UP000193642"/>
    </source>
</evidence>
<dbReference type="Pfam" id="PF01728">
    <property type="entry name" value="FtsJ"/>
    <property type="match status" value="1"/>
</dbReference>
<evidence type="ECO:0000256" key="1">
    <source>
        <dbReference type="RuleBase" id="RU368012"/>
    </source>
</evidence>
<dbReference type="EMBL" id="MCGO01000010">
    <property type="protein sequence ID" value="ORY49060.1"/>
    <property type="molecule type" value="Genomic_DNA"/>
</dbReference>
<keyword evidence="1" id="KW-0507">mRNA processing</keyword>
<dbReference type="EC" id="2.1.1.57" evidence="1"/>
<feature type="domain" description="RrmJ-type SAM-dependent 2'-O-MTase" evidence="3">
    <location>
        <begin position="214"/>
        <end position="422"/>
    </location>
</feature>
<keyword evidence="1" id="KW-0539">Nucleus</keyword>
<keyword evidence="1" id="KW-0489">Methyltransferase</keyword>
<comment type="caution">
    <text evidence="4">The sequence shown here is derived from an EMBL/GenBank/DDBJ whole genome shotgun (WGS) entry which is preliminary data.</text>
</comment>
<sequence>MSLFANDPRYIGTPADSPVPPPRMDPPSMFNSRGGGFGGRGGRGGGGGGGGRGDRERERDSGRGRASFGGHDTRRDPYSRDSHLRDYSSRDVERTDRRVDPQFKQLNPTQNPVNNNNTNNNYSSSNHHSNAQSNVNALPPMPVDWLSNTSNSKTLQIDAQLRKAAAPNADLFCYSALVASLGSKRANLAAADPHRLTRARSNTNKFATADQLNLFLNRAAVKLANIDSLTHLLPRLLRHQQPVFADLAAGPGGFSEYILWRARKVQKSPLPRGFGITLKGPLDFDKSFLQNSYPDFTPTYGPDNSGDLTRVEILDSFISFVSQNSPSHKVHLVTADGAMASTGDELNQEDHLKSILLAEITTALQILAPGGDFLVKTFDLLTPFSVGLLHLLYTSFARIAIIKPVSSRPANSERYIVCQDFCHPPSPESIQSLREALATLHGLRRPPTATTAPTPSSHTLPPPGFISLEERISLGLFDVYSVVDLDEVLKDSAFTDWIKESNVKLAMRQMDALGKMETYLNGQDRNNVEVPEYVQRDVARQCWREWGLSD</sequence>
<dbReference type="GO" id="GO:0004483">
    <property type="term" value="F:methyltransferase cap1 activity"/>
    <property type="evidence" value="ECO:0007669"/>
    <property type="project" value="UniProtKB-UniRule"/>
</dbReference>
<gene>
    <name evidence="4" type="ORF">BCR33DRAFT_714122</name>
</gene>
<dbReference type="OrthoDB" id="10251234at2759"/>
<dbReference type="InterPro" id="IPR050851">
    <property type="entry name" value="mRNA_Cap_2O-Ribose_MeTrfase"/>
</dbReference>
<comment type="catalytic activity">
    <reaction evidence="1">
        <text>a 5'-end (N(7)-methyl 5'-triphosphoguanosine)-ribonucleoside in mRNA + S-adenosyl-L-methionine = a 5'-end (N(7)-methyl 5'-triphosphoguanosine)-(2'-O-methyl-ribonucleoside) in mRNA + S-adenosyl-L-homocysteine + H(+)</text>
        <dbReference type="Rhea" id="RHEA:67020"/>
        <dbReference type="Rhea" id="RHEA-COMP:17167"/>
        <dbReference type="Rhea" id="RHEA-COMP:17168"/>
        <dbReference type="ChEBI" id="CHEBI:15378"/>
        <dbReference type="ChEBI" id="CHEBI:57856"/>
        <dbReference type="ChEBI" id="CHEBI:59789"/>
        <dbReference type="ChEBI" id="CHEBI:156461"/>
        <dbReference type="ChEBI" id="CHEBI:167609"/>
        <dbReference type="EC" id="2.1.1.57"/>
    </reaction>
</comment>
<dbReference type="GO" id="GO:0032259">
    <property type="term" value="P:methylation"/>
    <property type="evidence" value="ECO:0007669"/>
    <property type="project" value="UniProtKB-KW"/>
</dbReference>
<feature type="compositionally biased region" description="Basic and acidic residues" evidence="2">
    <location>
        <begin position="52"/>
        <end position="63"/>
    </location>
</feature>
<dbReference type="GO" id="GO:0006370">
    <property type="term" value="P:7-methylguanosine mRNA capping"/>
    <property type="evidence" value="ECO:0007669"/>
    <property type="project" value="UniProtKB-UniRule"/>
</dbReference>
<dbReference type="PANTHER" id="PTHR16121">
    <property type="entry name" value="CAP-SPECIFIC MRNA (NUCLEOSIDE-2'-O-)-METHYLTRANSFERASE 1-RELATED"/>
    <property type="match status" value="1"/>
</dbReference>
<dbReference type="InterPro" id="IPR025816">
    <property type="entry name" value="RrmJ-type_MeTrfase"/>
</dbReference>
<dbReference type="PANTHER" id="PTHR16121:SF0">
    <property type="entry name" value="CAP-SPECIFIC MRNA (NUCLEOSIDE-2'-O-)-METHYLTRANSFERASE 1"/>
    <property type="match status" value="1"/>
</dbReference>
<feature type="compositionally biased region" description="Basic and acidic residues" evidence="2">
    <location>
        <begin position="71"/>
        <end position="101"/>
    </location>
</feature>
<comment type="subcellular location">
    <subcellularLocation>
        <location evidence="1">Nucleus</location>
    </subcellularLocation>
</comment>
<feature type="region of interest" description="Disordered" evidence="2">
    <location>
        <begin position="1"/>
        <end position="139"/>
    </location>
</feature>
<dbReference type="InterPro" id="IPR002877">
    <property type="entry name" value="RNA_MeTrfase_FtsJ_dom"/>
</dbReference>
<feature type="compositionally biased region" description="Low complexity" evidence="2">
    <location>
        <begin position="107"/>
        <end position="137"/>
    </location>
</feature>
<keyword evidence="1" id="KW-0506">mRNA capping</keyword>
<evidence type="ECO:0000259" key="3">
    <source>
        <dbReference type="PROSITE" id="PS51613"/>
    </source>
</evidence>
<organism evidence="4 5">
    <name type="scientific">Rhizoclosmatium globosum</name>
    <dbReference type="NCBI Taxonomy" id="329046"/>
    <lineage>
        <taxon>Eukaryota</taxon>
        <taxon>Fungi</taxon>
        <taxon>Fungi incertae sedis</taxon>
        <taxon>Chytridiomycota</taxon>
        <taxon>Chytridiomycota incertae sedis</taxon>
        <taxon>Chytridiomycetes</taxon>
        <taxon>Chytridiales</taxon>
        <taxon>Chytriomycetaceae</taxon>
        <taxon>Rhizoclosmatium</taxon>
    </lineage>
</organism>
<dbReference type="Gene3D" id="3.40.50.12760">
    <property type="match status" value="1"/>
</dbReference>
<feature type="compositionally biased region" description="Gly residues" evidence="2">
    <location>
        <begin position="33"/>
        <end position="51"/>
    </location>
</feature>
<name>A0A1Y2CPU3_9FUNG</name>
<dbReference type="Proteomes" id="UP000193642">
    <property type="component" value="Unassembled WGS sequence"/>
</dbReference>
<comment type="function">
    <text evidence="1">S-adenosyl-L-methionine-dependent methyltransferase that mediates RNA cap1 2'-O-ribose methylation to the 5'-cap structure of RNAs. Methylates the ribose of the first nucleotide of a m(7)GpppG-capped mRNA to produce m(7)GpppNmp (cap1).</text>
</comment>
<keyword evidence="1" id="KW-0949">S-adenosyl-L-methionine</keyword>
<dbReference type="GO" id="GO:0016556">
    <property type="term" value="P:mRNA modification"/>
    <property type="evidence" value="ECO:0007669"/>
    <property type="project" value="UniProtKB-UniRule"/>
</dbReference>
<accession>A0A1Y2CPU3</accession>
<dbReference type="SUPFAM" id="SSF53335">
    <property type="entry name" value="S-adenosyl-L-methionine-dependent methyltransferases"/>
    <property type="match status" value="1"/>
</dbReference>
<evidence type="ECO:0000256" key="2">
    <source>
        <dbReference type="SAM" id="MobiDB-lite"/>
    </source>
</evidence>
<dbReference type="GO" id="GO:0005634">
    <property type="term" value="C:nucleus"/>
    <property type="evidence" value="ECO:0007669"/>
    <property type="project" value="UniProtKB-SubCell"/>
</dbReference>
<dbReference type="InterPro" id="IPR029063">
    <property type="entry name" value="SAM-dependent_MTases_sf"/>
</dbReference>